<dbReference type="SUPFAM" id="SSF160246">
    <property type="entry name" value="EspE N-terminal domain-like"/>
    <property type="match status" value="1"/>
</dbReference>
<dbReference type="AlphaFoldDB" id="A0A0C1TPI6"/>
<organism evidence="4 5">
    <name type="scientific">Geobacter soli</name>
    <dbReference type="NCBI Taxonomy" id="1510391"/>
    <lineage>
        <taxon>Bacteria</taxon>
        <taxon>Pseudomonadati</taxon>
        <taxon>Thermodesulfobacteriota</taxon>
        <taxon>Desulfuromonadia</taxon>
        <taxon>Geobacterales</taxon>
        <taxon>Geobacteraceae</taxon>
        <taxon>Geobacter</taxon>
    </lineage>
</organism>
<name>A0A0C1TPI6_9BACT</name>
<keyword evidence="1 2" id="KW-0597">Phosphoprotein</keyword>
<dbReference type="SMART" id="SM00448">
    <property type="entry name" value="REC"/>
    <property type="match status" value="1"/>
</dbReference>
<dbReference type="InterPro" id="IPR050595">
    <property type="entry name" value="Bact_response_regulator"/>
</dbReference>
<proteinExistence type="predicted"/>
<dbReference type="RefSeq" id="WP_039645588.1">
    <property type="nucleotide sequence ID" value="NZ_JXBL01000001.1"/>
</dbReference>
<evidence type="ECO:0000256" key="1">
    <source>
        <dbReference type="ARBA" id="ARBA00022553"/>
    </source>
</evidence>
<sequence>MSDKKQLGDLLVDAGIITVKTLERALDRQKGSGKRLGQILEEMGVINGDELIDALSKQFAFKTVRDFADYAFPPELLALVPQDIAVQKQVFPIKQKDNMLALAINDPFDVETIDFLGKKNGVQIIPVLATRQELLTAIEKHYLHGKAKDSQRQKILVVEDTPPVATIIQVALHKEGYDVLLAGDGVEGLKTAVAEKPDLIICDSVMPRMDGFSLMRAVRANPLIADTPMILLTSKATGEDEQRALEAGFIDFIAKPVQPIRIVTRVRRAFDLLKRFK</sequence>
<dbReference type="SUPFAM" id="SSF52172">
    <property type="entry name" value="CheY-like"/>
    <property type="match status" value="1"/>
</dbReference>
<protein>
    <submittedName>
        <fullName evidence="4">Chemotaxis protein CheY</fullName>
    </submittedName>
</protein>
<dbReference type="InterPro" id="IPR011006">
    <property type="entry name" value="CheY-like_superfamily"/>
</dbReference>
<reference evidence="4 5" key="1">
    <citation type="submission" date="2015-01" db="EMBL/GenBank/DDBJ databases">
        <title>Genome sequence of the anaerobic bacterium Geobacter soli GSS01, a dissimilatory Fe(III) reducer from soil.</title>
        <authorList>
            <person name="Yang G."/>
            <person name="Zhou S."/>
        </authorList>
    </citation>
    <scope>NUCLEOTIDE SEQUENCE [LARGE SCALE GENOMIC DNA]</scope>
    <source>
        <strain evidence="4 5">GSS01</strain>
    </source>
</reference>
<dbReference type="PANTHER" id="PTHR44591:SF25">
    <property type="entry name" value="CHEMOTAXIS TWO-COMPONENT RESPONSE REGULATOR"/>
    <property type="match status" value="1"/>
</dbReference>
<dbReference type="InterPro" id="IPR001789">
    <property type="entry name" value="Sig_transdc_resp-reg_receiver"/>
</dbReference>
<feature type="domain" description="Response regulatory" evidence="3">
    <location>
        <begin position="154"/>
        <end position="270"/>
    </location>
</feature>
<dbReference type="EMBL" id="JXBL01000001">
    <property type="protein sequence ID" value="KIE42744.1"/>
    <property type="molecule type" value="Genomic_DNA"/>
</dbReference>
<gene>
    <name evidence="4" type="ORF">SE37_08910</name>
</gene>
<evidence type="ECO:0000256" key="2">
    <source>
        <dbReference type="PROSITE-ProRule" id="PRU00169"/>
    </source>
</evidence>
<dbReference type="PROSITE" id="PS50110">
    <property type="entry name" value="RESPONSE_REGULATORY"/>
    <property type="match status" value="1"/>
</dbReference>
<dbReference type="Gene3D" id="3.40.50.2300">
    <property type="match status" value="1"/>
</dbReference>
<dbReference type="Pfam" id="PF05157">
    <property type="entry name" value="MshEN"/>
    <property type="match status" value="1"/>
</dbReference>
<accession>A0A0C1TPI6</accession>
<feature type="modified residue" description="4-aspartylphosphate" evidence="2">
    <location>
        <position position="203"/>
    </location>
</feature>
<dbReference type="InterPro" id="IPR037257">
    <property type="entry name" value="T2SS_E_N_sf"/>
</dbReference>
<dbReference type="Gene3D" id="3.30.300.160">
    <property type="entry name" value="Type II secretion system, protein E, N-terminal domain"/>
    <property type="match status" value="1"/>
</dbReference>
<dbReference type="GO" id="GO:0000160">
    <property type="term" value="P:phosphorelay signal transduction system"/>
    <property type="evidence" value="ECO:0007669"/>
    <property type="project" value="InterPro"/>
</dbReference>
<dbReference type="Proteomes" id="UP000031433">
    <property type="component" value="Unassembled WGS sequence"/>
</dbReference>
<comment type="caution">
    <text evidence="4">The sequence shown here is derived from an EMBL/GenBank/DDBJ whole genome shotgun (WGS) entry which is preliminary data.</text>
</comment>
<dbReference type="PANTHER" id="PTHR44591">
    <property type="entry name" value="STRESS RESPONSE REGULATOR PROTEIN 1"/>
    <property type="match status" value="1"/>
</dbReference>
<evidence type="ECO:0000259" key="3">
    <source>
        <dbReference type="PROSITE" id="PS50110"/>
    </source>
</evidence>
<evidence type="ECO:0000313" key="4">
    <source>
        <dbReference type="EMBL" id="KIE42744.1"/>
    </source>
</evidence>
<dbReference type="InterPro" id="IPR007831">
    <property type="entry name" value="T2SS_GspE_N"/>
</dbReference>
<keyword evidence="5" id="KW-1185">Reference proteome</keyword>
<dbReference type="Pfam" id="PF00072">
    <property type="entry name" value="Response_reg"/>
    <property type="match status" value="1"/>
</dbReference>
<evidence type="ECO:0000313" key="5">
    <source>
        <dbReference type="Proteomes" id="UP000031433"/>
    </source>
</evidence>